<dbReference type="GO" id="GO:0000480">
    <property type="term" value="P:endonucleolytic cleavage in 5'-ETS of tricistronic rRNA transcript (SSU-rRNA, 5.8S rRNA, LSU-rRNA)"/>
    <property type="evidence" value="ECO:0007669"/>
    <property type="project" value="TreeGrafter"/>
</dbReference>
<dbReference type="InterPro" id="IPR020472">
    <property type="entry name" value="WD40_PAC1"/>
</dbReference>
<comment type="caution">
    <text evidence="11">The sequence shown here is derived from an EMBL/GenBank/DDBJ whole genome shotgun (WGS) entry which is preliminary data.</text>
</comment>
<dbReference type="EMBL" id="JASUXU010000063">
    <property type="protein sequence ID" value="KAK0312537.1"/>
    <property type="molecule type" value="Genomic_DNA"/>
</dbReference>
<keyword evidence="3" id="KW-0677">Repeat</keyword>
<dbReference type="CDD" id="cd00200">
    <property type="entry name" value="WD40"/>
    <property type="match status" value="1"/>
</dbReference>
<dbReference type="PANTHER" id="PTHR19854:SF15">
    <property type="entry name" value="TRANSDUCIN BETA-LIKE PROTEIN 3"/>
    <property type="match status" value="1"/>
</dbReference>
<dbReference type="OrthoDB" id="5414888at2759"/>
<dbReference type="SMART" id="SM00320">
    <property type="entry name" value="WD40"/>
    <property type="match status" value="11"/>
</dbReference>
<keyword evidence="13" id="KW-1185">Reference proteome</keyword>
<name>A0A4U0UUB9_9PEZI</name>
<evidence type="ECO:0000256" key="5">
    <source>
        <dbReference type="ARBA" id="ARBA00037338"/>
    </source>
</evidence>
<keyword evidence="4" id="KW-0539">Nucleus</keyword>
<dbReference type="GO" id="GO:0034511">
    <property type="term" value="F:U3 snoRNA binding"/>
    <property type="evidence" value="ECO:0007669"/>
    <property type="project" value="TreeGrafter"/>
</dbReference>
<dbReference type="Proteomes" id="UP000310066">
    <property type="component" value="Unassembled WGS sequence"/>
</dbReference>
<dbReference type="PRINTS" id="PR00320">
    <property type="entry name" value="GPROTEINBRPT"/>
</dbReference>
<comment type="subcellular location">
    <subcellularLocation>
        <location evidence="1">Nucleus</location>
        <location evidence="1">Nucleolus</location>
    </subcellularLocation>
</comment>
<dbReference type="InterPro" id="IPR015943">
    <property type="entry name" value="WD40/YVTN_repeat-like_dom_sf"/>
</dbReference>
<organism evidence="11 12">
    <name type="scientific">Friedmanniomyces endolithicus</name>
    <dbReference type="NCBI Taxonomy" id="329885"/>
    <lineage>
        <taxon>Eukaryota</taxon>
        <taxon>Fungi</taxon>
        <taxon>Dikarya</taxon>
        <taxon>Ascomycota</taxon>
        <taxon>Pezizomycotina</taxon>
        <taxon>Dothideomycetes</taxon>
        <taxon>Dothideomycetidae</taxon>
        <taxon>Mycosphaerellales</taxon>
        <taxon>Teratosphaeriaceae</taxon>
        <taxon>Friedmanniomyces</taxon>
    </lineage>
</organism>
<evidence type="ECO:0000256" key="1">
    <source>
        <dbReference type="ARBA" id="ARBA00004604"/>
    </source>
</evidence>
<reference evidence="9" key="2">
    <citation type="submission" date="2021-12" db="EMBL/GenBank/DDBJ databases">
        <title>Black yeast isolated from Biological Soil Crust.</title>
        <authorList>
            <person name="Kurbessoian T."/>
        </authorList>
    </citation>
    <scope>NUCLEOTIDE SEQUENCE</scope>
    <source>
        <strain evidence="9">CCFEE 5208</strain>
    </source>
</reference>
<dbReference type="InterPro" id="IPR001680">
    <property type="entry name" value="WD40_rpt"/>
</dbReference>
<feature type="compositionally biased region" description="Acidic residues" evidence="7">
    <location>
        <begin position="710"/>
        <end position="719"/>
    </location>
</feature>
<gene>
    <name evidence="9" type="primary">utp13_2</name>
    <name evidence="10" type="synonym">utp13_1</name>
    <name evidence="11" type="ORF">B0A54_10163</name>
    <name evidence="9" type="ORF">LTR82_013831</name>
    <name evidence="10" type="ORF">LTR91_024584</name>
</gene>
<dbReference type="STRING" id="329885.A0A4U0UUB9"/>
<dbReference type="GO" id="GO:0000472">
    <property type="term" value="P:endonucleolytic cleavage to generate mature 5'-end of SSU-rRNA from (SSU-rRNA, 5.8S rRNA, LSU-rRNA)"/>
    <property type="evidence" value="ECO:0007669"/>
    <property type="project" value="TreeGrafter"/>
</dbReference>
<feature type="repeat" description="WD" evidence="6">
    <location>
        <begin position="416"/>
        <end position="457"/>
    </location>
</feature>
<dbReference type="EMBL" id="NAJP01000038">
    <property type="protein sequence ID" value="TKA39607.1"/>
    <property type="molecule type" value="Genomic_DNA"/>
</dbReference>
<dbReference type="Proteomes" id="UP001168146">
    <property type="component" value="Unassembled WGS sequence"/>
</dbReference>
<evidence type="ECO:0000313" key="12">
    <source>
        <dbReference type="Proteomes" id="UP000310066"/>
    </source>
</evidence>
<comment type="function">
    <text evidence="5">Component of the ASTRA complex involved in chromatin remodeling.</text>
</comment>
<evidence type="ECO:0000256" key="4">
    <source>
        <dbReference type="ARBA" id="ARBA00023242"/>
    </source>
</evidence>
<dbReference type="GO" id="GO:0030686">
    <property type="term" value="C:90S preribosome"/>
    <property type="evidence" value="ECO:0007669"/>
    <property type="project" value="TreeGrafter"/>
</dbReference>
<feature type="repeat" description="WD" evidence="6">
    <location>
        <begin position="108"/>
        <end position="149"/>
    </location>
</feature>
<feature type="domain" description="U3 small nucleolar RNA-associated protein 13 C-terminal" evidence="8">
    <location>
        <begin position="763"/>
        <end position="942"/>
    </location>
</feature>
<feature type="repeat" description="WD" evidence="6">
    <location>
        <begin position="525"/>
        <end position="567"/>
    </location>
</feature>
<dbReference type="SUPFAM" id="SSF50978">
    <property type="entry name" value="WD40 repeat-like"/>
    <property type="match status" value="2"/>
</dbReference>
<dbReference type="PANTHER" id="PTHR19854">
    <property type="entry name" value="TRANSDUCIN BETA-LIKE 3"/>
    <property type="match status" value="1"/>
</dbReference>
<feature type="repeat" description="WD" evidence="6">
    <location>
        <begin position="225"/>
        <end position="266"/>
    </location>
</feature>
<dbReference type="EMBL" id="JAUJLE010000636">
    <property type="protein sequence ID" value="KAK0952136.1"/>
    <property type="molecule type" value="Genomic_DNA"/>
</dbReference>
<feature type="region of interest" description="Disordered" evidence="7">
    <location>
        <begin position="697"/>
        <end position="724"/>
    </location>
</feature>
<dbReference type="PROSITE" id="PS00678">
    <property type="entry name" value="WD_REPEATS_1"/>
    <property type="match status" value="4"/>
</dbReference>
<sequence length="977" mass="105016">MALRAETKTTFEPARVIQPFYTGGAVALSEDGKLLASTLGEEALITSLDTGATLARIEGDGEPITTLALTPDASYLIICSRSLSMRAYALQSSDSLELAVTAKLLRTVKPHSTPVVTVAVDATSSLLATGAADGSVKVWDLRGGYTTHTFHGHSGVISALHFFQVDPADALQSTKSKKRKNKQRGTEAEEVQQDDATAGYRLASGGEDGKVRVWDLHTRESVATLDAHVSVVRGLSYSPEARVLLSASRDKTAILWDARTWQQQSTVAVLESIESAGFVDNGRFFYTGGETARLRIWSAETGSEVTEEQTQGVETEAIVDVLHHPRLTSLLSVHADQTLVLRSLDPLTSLGLNQQIPALPVMRRISGTHDEVIDLAYIGSDRDLLALATNLEDIRLITLQTSGEGSSYFGADVALLKGHTDIVITMSVDWSGHWLATGAKDNTAKLWRLDPASEDYICYCTFTGHAESIGAVSLPSATPAVGSKEYERPLDYPPKFLVTGSQDKTVKRWTVPMESGKAPRATYTRKAHDKDINALATSYSTTSLFASASQDRTVKIWDTETGEAIGVLRGHKRGVWSVAFSPAGTPALTTSESGGASSAKGMVVTGSGDKTVRIWSLSDYSCLRTFEGHANSVLKVVWLPASKAGRGKGGRGVQVASAAGDGLVKVWDAQSGECAATLDNHIDRVWALAVKPPPLLSSAAQTQQAAQDESMQDTDDEEATATPEPTLELVSGSADSTLTFWHDTTSATALATTQQATQRVEHDQELQNHIRAANYREAIVLALQLNHPKRLLDLFTTVVNGPHEPGSFVGKKDVDAVIASLSDSQLWSLLRRIRDWNANGRTHNVAQHVLYAILRLIPKARLLGLRDRRRNKAAVLVTDDGEEGEDEELAGAMAELSTRDAKSRESVRDVLDGLKAYTQRHHDRLGAVSEERFVLLWALQQMDAVGGGAVDGVVGEGMGNGLGVEGGDMVMLNGVDA</sequence>
<dbReference type="Proteomes" id="UP001175353">
    <property type="component" value="Unassembled WGS sequence"/>
</dbReference>
<evidence type="ECO:0000259" key="8">
    <source>
        <dbReference type="Pfam" id="PF08625"/>
    </source>
</evidence>
<evidence type="ECO:0000256" key="6">
    <source>
        <dbReference type="PROSITE-ProRule" id="PRU00221"/>
    </source>
</evidence>
<dbReference type="GO" id="GO:0032040">
    <property type="term" value="C:small-subunit processome"/>
    <property type="evidence" value="ECO:0007669"/>
    <property type="project" value="InterPro"/>
</dbReference>
<feature type="repeat" description="WD" evidence="6">
    <location>
        <begin position="602"/>
        <end position="625"/>
    </location>
</feature>
<dbReference type="AlphaFoldDB" id="A0A4U0UUB9"/>
<feature type="region of interest" description="Disordered" evidence="7">
    <location>
        <begin position="173"/>
        <end position="202"/>
    </location>
</feature>
<feature type="repeat" description="WD" evidence="6">
    <location>
        <begin position="626"/>
        <end position="677"/>
    </location>
</feature>
<dbReference type="Pfam" id="PF00400">
    <property type="entry name" value="WD40"/>
    <property type="match status" value="7"/>
</dbReference>
<dbReference type="PROSITE" id="PS50082">
    <property type="entry name" value="WD_REPEATS_2"/>
    <property type="match status" value="7"/>
</dbReference>
<evidence type="ECO:0000256" key="2">
    <source>
        <dbReference type="ARBA" id="ARBA00022574"/>
    </source>
</evidence>
<keyword evidence="2 6" id="KW-0853">WD repeat</keyword>
<evidence type="ECO:0000256" key="3">
    <source>
        <dbReference type="ARBA" id="ARBA00022737"/>
    </source>
</evidence>
<feature type="repeat" description="WD" evidence="6">
    <location>
        <begin position="202"/>
        <end position="224"/>
    </location>
</feature>
<evidence type="ECO:0000313" key="13">
    <source>
        <dbReference type="Proteomes" id="UP001175353"/>
    </source>
</evidence>
<dbReference type="PROSITE" id="PS50294">
    <property type="entry name" value="WD_REPEATS_REGION"/>
    <property type="match status" value="4"/>
</dbReference>
<evidence type="ECO:0000256" key="7">
    <source>
        <dbReference type="SAM" id="MobiDB-lite"/>
    </source>
</evidence>
<reference evidence="11 12" key="1">
    <citation type="submission" date="2017-03" db="EMBL/GenBank/DDBJ databases">
        <title>Genomes of endolithic fungi from Antarctica.</title>
        <authorList>
            <person name="Coleine C."/>
            <person name="Masonjones S."/>
            <person name="Stajich J.E."/>
        </authorList>
    </citation>
    <scope>NUCLEOTIDE SEQUENCE [LARGE SCALE GENOMIC DNA]</scope>
    <source>
        <strain evidence="11 12">CCFEE 5311</strain>
    </source>
</reference>
<dbReference type="InterPro" id="IPR036322">
    <property type="entry name" value="WD40_repeat_dom_sf"/>
</dbReference>
<protein>
    <submittedName>
        <fullName evidence="9">U3 small nucleolar RNA-associated protein 13</fullName>
    </submittedName>
</protein>
<reference evidence="10" key="3">
    <citation type="submission" date="2023-06" db="EMBL/GenBank/DDBJ databases">
        <title>Black Yeasts Isolated from many extreme environments.</title>
        <authorList>
            <person name="Coleine C."/>
            <person name="Stajich J.E."/>
            <person name="Selbmann L."/>
        </authorList>
    </citation>
    <scope>NUCLEOTIDE SEQUENCE</scope>
    <source>
        <strain evidence="10">CCFEE 5200</strain>
    </source>
</reference>
<accession>A0A4U0UUB9</accession>
<proteinExistence type="predicted"/>
<dbReference type="FunFam" id="2.130.10.10:FF:001009">
    <property type="entry name" value="Small nucleolar ribonucleoprotein complex subunit, putative"/>
    <property type="match status" value="1"/>
</dbReference>
<dbReference type="Pfam" id="PF08625">
    <property type="entry name" value="Utp13"/>
    <property type="match status" value="1"/>
</dbReference>
<evidence type="ECO:0000313" key="11">
    <source>
        <dbReference type="EMBL" id="TKA39607.1"/>
    </source>
</evidence>
<evidence type="ECO:0000313" key="9">
    <source>
        <dbReference type="EMBL" id="KAK0312537.1"/>
    </source>
</evidence>
<dbReference type="Gene3D" id="2.130.10.10">
    <property type="entry name" value="YVTN repeat-like/Quinoprotein amine dehydrogenase"/>
    <property type="match status" value="5"/>
</dbReference>
<dbReference type="InterPro" id="IPR019775">
    <property type="entry name" value="WD40_repeat_CS"/>
</dbReference>
<dbReference type="InterPro" id="IPR013934">
    <property type="entry name" value="Utp13_C"/>
</dbReference>
<evidence type="ECO:0000313" key="10">
    <source>
        <dbReference type="EMBL" id="KAK0952136.1"/>
    </source>
</evidence>